<keyword evidence="1" id="KW-0732">Signal</keyword>
<gene>
    <name evidence="2" type="ORF">H9629_06270</name>
</gene>
<dbReference type="Proteomes" id="UP000621930">
    <property type="component" value="Unassembled WGS sequence"/>
</dbReference>
<name>A0ABR8VVZ2_9GAMM</name>
<feature type="chain" id="PRO_5045521972" evidence="1">
    <location>
        <begin position="25"/>
        <end position="66"/>
    </location>
</feature>
<dbReference type="EMBL" id="JACSPT010000006">
    <property type="protein sequence ID" value="MBD8008944.1"/>
    <property type="molecule type" value="Genomic_DNA"/>
</dbReference>
<organism evidence="2 3">
    <name type="scientific">Acinetobacter pecorum</name>
    <dbReference type="NCBI Taxonomy" id="2762215"/>
    <lineage>
        <taxon>Bacteria</taxon>
        <taxon>Pseudomonadati</taxon>
        <taxon>Pseudomonadota</taxon>
        <taxon>Gammaproteobacteria</taxon>
        <taxon>Moraxellales</taxon>
        <taxon>Moraxellaceae</taxon>
        <taxon>Acinetobacter</taxon>
    </lineage>
</organism>
<feature type="signal peptide" evidence="1">
    <location>
        <begin position="1"/>
        <end position="24"/>
    </location>
</feature>
<reference evidence="2 3" key="1">
    <citation type="submission" date="2020-08" db="EMBL/GenBank/DDBJ databases">
        <title>A Genomic Blueprint of the Chicken Gut Microbiome.</title>
        <authorList>
            <person name="Gilroy R."/>
            <person name="Ravi A."/>
            <person name="Getino M."/>
            <person name="Pursley I."/>
            <person name="Horton D.L."/>
            <person name="Alikhan N.-F."/>
            <person name="Baker D."/>
            <person name="Gharbi K."/>
            <person name="Hall N."/>
            <person name="Watson M."/>
            <person name="Adriaenssens E.M."/>
            <person name="Foster-Nyarko E."/>
            <person name="Jarju S."/>
            <person name="Secka A."/>
            <person name="Antonio M."/>
            <person name="Oren A."/>
            <person name="Chaudhuri R."/>
            <person name="La Ragione R.M."/>
            <person name="Hildebrand F."/>
            <person name="Pallen M.J."/>
        </authorList>
    </citation>
    <scope>NUCLEOTIDE SEQUENCE [LARGE SCALE GENOMIC DNA]</scope>
    <source>
        <strain evidence="2 3">Sa1BUA6</strain>
    </source>
</reference>
<evidence type="ECO:0000313" key="2">
    <source>
        <dbReference type="EMBL" id="MBD8008944.1"/>
    </source>
</evidence>
<evidence type="ECO:0000313" key="3">
    <source>
        <dbReference type="Proteomes" id="UP000621930"/>
    </source>
</evidence>
<evidence type="ECO:0000256" key="1">
    <source>
        <dbReference type="SAM" id="SignalP"/>
    </source>
</evidence>
<sequence length="66" mass="7256">MKLQFFRLILIASSSIVMSQTSFAGDGGLRFAEKNQEKVAQIQAKKKVAETQAQPLQAKASTETKQ</sequence>
<accession>A0ABR8VVZ2</accession>
<comment type="caution">
    <text evidence="2">The sequence shown here is derived from an EMBL/GenBank/DDBJ whole genome shotgun (WGS) entry which is preliminary data.</text>
</comment>
<protein>
    <submittedName>
        <fullName evidence="2">Uncharacterized protein</fullName>
    </submittedName>
</protein>
<proteinExistence type="predicted"/>
<keyword evidence="3" id="KW-1185">Reference proteome</keyword>
<dbReference type="RefSeq" id="WP_064102878.1">
    <property type="nucleotide sequence ID" value="NZ_JACSPT010000006.1"/>
</dbReference>